<name>A0A2U1MFK2_ARTAN</name>
<dbReference type="InterPro" id="IPR042178">
    <property type="entry name" value="Serpin_sf_1"/>
</dbReference>
<dbReference type="GO" id="GO:0004867">
    <property type="term" value="F:serine-type endopeptidase inhibitor activity"/>
    <property type="evidence" value="ECO:0007669"/>
    <property type="project" value="InterPro"/>
</dbReference>
<proteinExistence type="inferred from homology"/>
<dbReference type="CDD" id="cd02043">
    <property type="entry name" value="serpinP_plants"/>
    <property type="match status" value="1"/>
</dbReference>
<dbReference type="Proteomes" id="UP000245207">
    <property type="component" value="Unassembled WGS sequence"/>
</dbReference>
<organism evidence="4 5">
    <name type="scientific">Artemisia annua</name>
    <name type="common">Sweet wormwood</name>
    <dbReference type="NCBI Taxonomy" id="35608"/>
    <lineage>
        <taxon>Eukaryota</taxon>
        <taxon>Viridiplantae</taxon>
        <taxon>Streptophyta</taxon>
        <taxon>Embryophyta</taxon>
        <taxon>Tracheophyta</taxon>
        <taxon>Spermatophyta</taxon>
        <taxon>Magnoliopsida</taxon>
        <taxon>eudicotyledons</taxon>
        <taxon>Gunneridae</taxon>
        <taxon>Pentapetalae</taxon>
        <taxon>asterids</taxon>
        <taxon>campanulids</taxon>
        <taxon>Asterales</taxon>
        <taxon>Asteraceae</taxon>
        <taxon>Asteroideae</taxon>
        <taxon>Anthemideae</taxon>
        <taxon>Artemisiinae</taxon>
        <taxon>Artemisia</taxon>
    </lineage>
</organism>
<comment type="similarity">
    <text evidence="1 2">Belongs to the serpin family.</text>
</comment>
<dbReference type="GO" id="GO:0005615">
    <property type="term" value="C:extracellular space"/>
    <property type="evidence" value="ECO:0007669"/>
    <property type="project" value="InterPro"/>
</dbReference>
<feature type="domain" description="Serpin" evidence="3">
    <location>
        <begin position="17"/>
        <end position="315"/>
    </location>
</feature>
<protein>
    <recommendedName>
        <fullName evidence="3">Serpin domain-containing protein</fullName>
    </recommendedName>
</protein>
<comment type="caution">
    <text evidence="4">The sequence shown here is derived from an EMBL/GenBank/DDBJ whole genome shotgun (WGS) entry which is preliminary data.</text>
</comment>
<dbReference type="PROSITE" id="PS00284">
    <property type="entry name" value="SERPIN"/>
    <property type="match status" value="1"/>
</dbReference>
<evidence type="ECO:0000313" key="5">
    <source>
        <dbReference type="Proteomes" id="UP000245207"/>
    </source>
</evidence>
<keyword evidence="5" id="KW-1185">Reference proteome</keyword>
<dbReference type="InterPro" id="IPR023796">
    <property type="entry name" value="Serpin_dom"/>
</dbReference>
<dbReference type="SMR" id="A0A2U1MFK2"/>
<dbReference type="SMART" id="SM00093">
    <property type="entry name" value="SERPIN"/>
    <property type="match status" value="1"/>
</dbReference>
<evidence type="ECO:0000256" key="1">
    <source>
        <dbReference type="ARBA" id="ARBA00009500"/>
    </source>
</evidence>
<dbReference type="EMBL" id="PKPP01005457">
    <property type="protein sequence ID" value="PWA60051.1"/>
    <property type="molecule type" value="Genomic_DNA"/>
</dbReference>
<dbReference type="SUPFAM" id="SSF56574">
    <property type="entry name" value="Serpins"/>
    <property type="match status" value="1"/>
</dbReference>
<dbReference type="OrthoDB" id="1063785at2759"/>
<dbReference type="AlphaFoldDB" id="A0A2U1MFK2"/>
<sequence length="405" mass="45217">MHHTMQHLTNYRCKHVLRTFSTTIKPSPVVSSPVVLALIAAGCKGKTQDQVLSFLQTKSICDVNDLYSQLMSSIMVDGSPFGGPRLSLPNGLWVEQTVSLKDSFKQVVDKIYKAECKQVDFLNQATKVTENVNAWAEDQTNGLIKKILSPDAVDNETQLIFANAVYFKGVWNVKFDPSKTKDYNFHLGDGSKHHIPHQLVKVGRFLIPKFKLSFEFKASKMMKELGLVLPFTDGSLTEMVNEPLALYVKEIFHKAFVEVNEEGTEAAAVTAAKFSYISIKPRPVIVDFVADHPFMFVIREDTSGAVMFMGQVGNPNIASAVPYLLWNKAQNPSETMASSYTSQNLSSNAYPKLRRLHFLQALILLLSTLLHLHIKNRGQELSGIIYSTRTALGIEPNTTGNLLYE</sequence>
<dbReference type="Gene3D" id="2.10.310.10">
    <property type="entry name" value="Serpins superfamily"/>
    <property type="match status" value="1"/>
</dbReference>
<dbReference type="InterPro" id="IPR036186">
    <property type="entry name" value="Serpin_sf"/>
</dbReference>
<dbReference type="PANTHER" id="PTHR11461">
    <property type="entry name" value="SERINE PROTEASE INHIBITOR, SERPIN"/>
    <property type="match status" value="1"/>
</dbReference>
<reference evidence="4 5" key="1">
    <citation type="journal article" date="2018" name="Mol. Plant">
        <title>The genome of Artemisia annua provides insight into the evolution of Asteraceae family and artemisinin biosynthesis.</title>
        <authorList>
            <person name="Shen Q."/>
            <person name="Zhang L."/>
            <person name="Liao Z."/>
            <person name="Wang S."/>
            <person name="Yan T."/>
            <person name="Shi P."/>
            <person name="Liu M."/>
            <person name="Fu X."/>
            <person name="Pan Q."/>
            <person name="Wang Y."/>
            <person name="Lv Z."/>
            <person name="Lu X."/>
            <person name="Zhang F."/>
            <person name="Jiang W."/>
            <person name="Ma Y."/>
            <person name="Chen M."/>
            <person name="Hao X."/>
            <person name="Li L."/>
            <person name="Tang Y."/>
            <person name="Lv G."/>
            <person name="Zhou Y."/>
            <person name="Sun X."/>
            <person name="Brodelius P.E."/>
            <person name="Rose J.K.C."/>
            <person name="Tang K."/>
        </authorList>
    </citation>
    <scope>NUCLEOTIDE SEQUENCE [LARGE SCALE GENOMIC DNA]</scope>
    <source>
        <strain evidence="5">cv. Huhao1</strain>
        <tissue evidence="4">Leaf</tissue>
    </source>
</reference>
<dbReference type="STRING" id="35608.A0A2U1MFK2"/>
<evidence type="ECO:0000259" key="3">
    <source>
        <dbReference type="SMART" id="SM00093"/>
    </source>
</evidence>
<accession>A0A2U1MFK2</accession>
<dbReference type="PANTHER" id="PTHR11461:SF211">
    <property type="entry name" value="GH10112P-RELATED"/>
    <property type="match status" value="1"/>
</dbReference>
<evidence type="ECO:0000313" key="4">
    <source>
        <dbReference type="EMBL" id="PWA60051.1"/>
    </source>
</evidence>
<dbReference type="Gene3D" id="3.30.497.10">
    <property type="entry name" value="Antithrombin, subunit I, domain 2"/>
    <property type="match status" value="2"/>
</dbReference>
<gene>
    <name evidence="4" type="ORF">CTI12_AA384290</name>
</gene>
<dbReference type="InterPro" id="IPR000215">
    <property type="entry name" value="Serpin_fam"/>
</dbReference>
<evidence type="ECO:0000256" key="2">
    <source>
        <dbReference type="RuleBase" id="RU000411"/>
    </source>
</evidence>
<dbReference type="InterPro" id="IPR023795">
    <property type="entry name" value="Serpin_CS"/>
</dbReference>
<dbReference type="Pfam" id="PF00079">
    <property type="entry name" value="Serpin"/>
    <property type="match status" value="2"/>
</dbReference>